<dbReference type="RefSeq" id="WP_205296079.1">
    <property type="nucleotide sequence ID" value="NZ_CP070371.1"/>
</dbReference>
<sequence>MAARFPTMPNRPVRHAVWTQDFWRRLSVPGLLLGALLLAASLTPSLIPRAPVPQGVLAGVCFAIGYGLGVLGDDLWTWLGLRRGSDRLQQSSARAALAVAVVVVTAFSWQSAAWQNSIRELMGIEAVPNSSPWIVLGIAVAVFVLAVLLMRGVTRLYYWSESLSGRVMPVRLARLVAAAAAMILLVLLVNGVLLRGVFQLADRSFGALDARIESDLAPPADPMATGSATSLVPWQDLGRTGRDFIAAGPTAADISGLTGRPALQPIRVYVGLNGARTPEERAALALAELIRVGGFDRKVLIVTVPTGTGWMDPSATDPIEYLHDGDTANVAVQYSYFSSPLSLLFESGFASETGRALFREVYGHWTALPKDKRPKLYLFGLSLGSSGSEQSFSLHEVFPDPFDGALWAGPPFSNPIWRSATRDREAGSPEWLPVFGDSSMIRFSSQENQAAMPGVPWGPMRIVYLQYASDPITFFSAASFWRRPDWMQAPRGPDVSPELRWYPVVTGLQLALDMAIGLAVPPGFGHDYAPAHYIDAWIAVTAPEGWSPEDVARLKERLLR</sequence>
<feature type="domain" description="Alpha/beta-hydrolase catalytic" evidence="2">
    <location>
        <begin position="266"/>
        <end position="554"/>
    </location>
</feature>
<reference evidence="4 5" key="1">
    <citation type="submission" date="2021-02" db="EMBL/GenBank/DDBJ databases">
        <title>Paracoccus methylovroum sp.nov., a new methanol and methylamine utilizing methylotrophic denitrifer.</title>
        <authorList>
            <person name="Timsy T."/>
            <person name="Behrendt U."/>
            <person name="Ulrich A."/>
            <person name="Spanner T."/>
            <person name="Foesel B.U."/>
            <person name="Horn M.A."/>
            <person name="Kolb S."/>
        </authorList>
    </citation>
    <scope>NUCLEOTIDE SEQUENCE [LARGE SCALE GENOMIC DNA]</scope>
    <source>
        <strain evidence="4 5">H4-D09</strain>
    </source>
</reference>
<keyword evidence="1" id="KW-1133">Transmembrane helix</keyword>
<organism evidence="4 5">
    <name type="scientific">Paracoccus methylovorus</name>
    <dbReference type="NCBI Taxonomy" id="2812658"/>
    <lineage>
        <taxon>Bacteria</taxon>
        <taxon>Pseudomonadati</taxon>
        <taxon>Pseudomonadota</taxon>
        <taxon>Alphaproteobacteria</taxon>
        <taxon>Rhodobacterales</taxon>
        <taxon>Paracoccaceae</taxon>
        <taxon>Paracoccus</taxon>
    </lineage>
</organism>
<dbReference type="InterPro" id="IPR012037">
    <property type="entry name" value="Alpha/beta-hydrolase_fam"/>
</dbReference>
<feature type="domain" description="Alpha/beta-hydrolase N-terminal" evidence="3">
    <location>
        <begin position="42"/>
        <end position="249"/>
    </location>
</feature>
<feature type="transmembrane region" description="Helical" evidence="1">
    <location>
        <begin position="93"/>
        <end position="112"/>
    </location>
</feature>
<evidence type="ECO:0000313" key="5">
    <source>
        <dbReference type="Proteomes" id="UP000663629"/>
    </source>
</evidence>
<proteinExistence type="predicted"/>
<evidence type="ECO:0000259" key="3">
    <source>
        <dbReference type="Pfam" id="PF15420"/>
    </source>
</evidence>
<dbReference type="Pfam" id="PF15420">
    <property type="entry name" value="Abhydrolase_9_N"/>
    <property type="match status" value="1"/>
</dbReference>
<dbReference type="Proteomes" id="UP000663629">
    <property type="component" value="Chromosome 2"/>
</dbReference>
<keyword evidence="1" id="KW-0812">Transmembrane</keyword>
<protein>
    <submittedName>
        <fullName evidence="4">Alpha/beta-hydrolase family protein</fullName>
    </submittedName>
</protein>
<keyword evidence="5" id="KW-1185">Reference proteome</keyword>
<dbReference type="InterPro" id="IPR027787">
    <property type="entry name" value="Alpha/beta-hydrolase_catalytic"/>
</dbReference>
<name>A0ABX7JN75_9RHOB</name>
<evidence type="ECO:0000259" key="2">
    <source>
        <dbReference type="Pfam" id="PF10081"/>
    </source>
</evidence>
<keyword evidence="1" id="KW-0472">Membrane</keyword>
<feature type="transmembrane region" description="Helical" evidence="1">
    <location>
        <begin position="57"/>
        <end position="81"/>
    </location>
</feature>
<gene>
    <name evidence="4" type="ORF">JWJ88_19460</name>
</gene>
<dbReference type="PIRSF" id="PIRSF007542">
    <property type="entry name" value="UCP007542"/>
    <property type="match status" value="1"/>
</dbReference>
<evidence type="ECO:0000256" key="1">
    <source>
        <dbReference type="SAM" id="Phobius"/>
    </source>
</evidence>
<dbReference type="InterPro" id="IPR027788">
    <property type="entry name" value="Alpha/beta-hydrolase_N_dom"/>
</dbReference>
<dbReference type="EMBL" id="CP070371">
    <property type="protein sequence ID" value="QRZ15119.1"/>
    <property type="molecule type" value="Genomic_DNA"/>
</dbReference>
<accession>A0ABX7JN75</accession>
<evidence type="ECO:0000313" key="4">
    <source>
        <dbReference type="EMBL" id="QRZ15119.1"/>
    </source>
</evidence>
<dbReference type="Pfam" id="PF10081">
    <property type="entry name" value="Abhydrolase_9"/>
    <property type="match status" value="1"/>
</dbReference>
<feature type="transmembrane region" description="Helical" evidence="1">
    <location>
        <begin position="132"/>
        <end position="151"/>
    </location>
</feature>
<feature type="transmembrane region" description="Helical" evidence="1">
    <location>
        <begin position="172"/>
        <end position="194"/>
    </location>
</feature>